<keyword evidence="2" id="KW-0964">Secreted</keyword>
<organism evidence="8 9">
    <name type="scientific">Micromonospora auratinigra</name>
    <dbReference type="NCBI Taxonomy" id="261654"/>
    <lineage>
        <taxon>Bacteria</taxon>
        <taxon>Bacillati</taxon>
        <taxon>Actinomycetota</taxon>
        <taxon>Actinomycetes</taxon>
        <taxon>Micromonosporales</taxon>
        <taxon>Micromonosporaceae</taxon>
        <taxon>Micromonospora</taxon>
    </lineage>
</organism>
<evidence type="ECO:0000313" key="8">
    <source>
        <dbReference type="EMBL" id="SBT50228.1"/>
    </source>
</evidence>
<dbReference type="STRING" id="261654.GA0070611_4697"/>
<dbReference type="Pfam" id="PF00746">
    <property type="entry name" value="Gram_pos_anchor"/>
    <property type="match status" value="1"/>
</dbReference>
<proteinExistence type="predicted"/>
<protein>
    <submittedName>
        <fullName evidence="8">LPXTG-motif cell wall anchor domain-containing protein</fullName>
    </submittedName>
</protein>
<evidence type="ECO:0000313" key="9">
    <source>
        <dbReference type="Proteomes" id="UP000199385"/>
    </source>
</evidence>
<evidence type="ECO:0000256" key="6">
    <source>
        <dbReference type="SAM" id="SignalP"/>
    </source>
</evidence>
<sequence length="523" mass="54402">MKLSPSTRRWLAGLGVAGAFVAASAAPAAAESTAKLYVLLPDTTVAVGSAGVVKGPLLLAEEATTLRDVSIRYDYRALSGKVTVTGDDPGNDCSAPETGVLVCQEPFPVTVDEWFGGFPTRVKIAPTEAAKLDDSGNMKITVLTGDTVRATSTSRIRVGEGVDLAAGPSTDVTVDITKNFGNFSAPVTVSNVGGTTVKSVVALFAQDWAITPADRWSNCYYEEDILLACQFDEEIAPGETRSATFNYSLRPDTYAPGRVFGQTEFITPDDLDDALSIFEKFDGKAAKRGTGAKLALKKAPAARAAQTDVDPTNNFTQLNVNVRGKRGADLAAVGATLRGTKGSTVKADLGFRNNGPATLDFSHSDSEVTLVDVTVPTGTTAVTVPEECVPFKGDKTRYDETAGTPGAAAYRCFPGPFAPAGELLTGRFTFRIDKAVPNAEGSVRINAKCECSAGFKDDLKPANDLAKIVVNPAGTGGQGGGDDPTLPLTGSATGLIAGLGALLLAAGAGGYVVARRRRTRFVA</sequence>
<feature type="chain" id="PRO_5039098583" evidence="6">
    <location>
        <begin position="26"/>
        <end position="523"/>
    </location>
</feature>
<keyword evidence="1" id="KW-0134">Cell wall</keyword>
<feature type="signal peptide" evidence="6">
    <location>
        <begin position="1"/>
        <end position="25"/>
    </location>
</feature>
<dbReference type="PATRIC" id="fig|261654.4.peg.4767"/>
<dbReference type="OrthoDB" id="3967140at2"/>
<gene>
    <name evidence="8" type="ORF">GA0070611_4697</name>
</gene>
<dbReference type="AlphaFoldDB" id="A0A1A9A272"/>
<keyword evidence="5" id="KW-0472">Membrane</keyword>
<evidence type="ECO:0000256" key="1">
    <source>
        <dbReference type="ARBA" id="ARBA00022512"/>
    </source>
</evidence>
<evidence type="ECO:0000259" key="7">
    <source>
        <dbReference type="Pfam" id="PF00746"/>
    </source>
</evidence>
<evidence type="ECO:0000256" key="2">
    <source>
        <dbReference type="ARBA" id="ARBA00022525"/>
    </source>
</evidence>
<dbReference type="RefSeq" id="WP_091668023.1">
    <property type="nucleotide sequence ID" value="NZ_LT594323.1"/>
</dbReference>
<keyword evidence="5" id="KW-1133">Transmembrane helix</keyword>
<dbReference type="InterPro" id="IPR006311">
    <property type="entry name" value="TAT_signal"/>
</dbReference>
<keyword evidence="5" id="KW-0812">Transmembrane</keyword>
<dbReference type="Proteomes" id="UP000199385">
    <property type="component" value="Chromosome I"/>
</dbReference>
<name>A0A1A9A272_9ACTN</name>
<evidence type="ECO:0000256" key="4">
    <source>
        <dbReference type="ARBA" id="ARBA00023088"/>
    </source>
</evidence>
<keyword evidence="3 6" id="KW-0732">Signal</keyword>
<keyword evidence="9" id="KW-1185">Reference proteome</keyword>
<evidence type="ECO:0000256" key="5">
    <source>
        <dbReference type="SAM" id="Phobius"/>
    </source>
</evidence>
<dbReference type="PROSITE" id="PS51318">
    <property type="entry name" value="TAT"/>
    <property type="match status" value="1"/>
</dbReference>
<dbReference type="EMBL" id="LT594323">
    <property type="protein sequence ID" value="SBT50228.1"/>
    <property type="molecule type" value="Genomic_DNA"/>
</dbReference>
<accession>A0A1A9A272</accession>
<keyword evidence="4" id="KW-0572">Peptidoglycan-anchor</keyword>
<reference evidence="9" key="1">
    <citation type="submission" date="2016-06" db="EMBL/GenBank/DDBJ databases">
        <authorList>
            <person name="Varghese N."/>
            <person name="Submissions Spin"/>
        </authorList>
    </citation>
    <scope>NUCLEOTIDE SEQUENCE [LARGE SCALE GENOMIC DNA]</scope>
    <source>
        <strain evidence="9">DSM 44815</strain>
    </source>
</reference>
<dbReference type="InterPro" id="IPR019931">
    <property type="entry name" value="LPXTG_anchor"/>
</dbReference>
<evidence type="ECO:0000256" key="3">
    <source>
        <dbReference type="ARBA" id="ARBA00022729"/>
    </source>
</evidence>
<dbReference type="NCBIfam" id="TIGR01167">
    <property type="entry name" value="LPXTG_anchor"/>
    <property type="match status" value="1"/>
</dbReference>
<feature type="domain" description="Gram-positive cocci surface proteins LPxTG" evidence="7">
    <location>
        <begin position="484"/>
        <end position="517"/>
    </location>
</feature>
<feature type="transmembrane region" description="Helical" evidence="5">
    <location>
        <begin position="494"/>
        <end position="514"/>
    </location>
</feature>